<evidence type="ECO:0000259" key="9">
    <source>
        <dbReference type="PROSITE" id="PS50928"/>
    </source>
</evidence>
<comment type="subcellular location">
    <subcellularLocation>
        <location evidence="1">Cell inner membrane</location>
        <topology evidence="1">Multi-pass membrane protein</topology>
    </subcellularLocation>
    <subcellularLocation>
        <location evidence="8">Cell membrane</location>
        <topology evidence="8">Multi-pass membrane protein</topology>
    </subcellularLocation>
</comment>
<comment type="similarity">
    <text evidence="8">Belongs to the binding-protein-dependent transport system permease family.</text>
</comment>
<dbReference type="Proteomes" id="UP000248544">
    <property type="component" value="Unassembled WGS sequence"/>
</dbReference>
<name>A0A2W2H533_9ACTN</name>
<dbReference type="InterPro" id="IPR035906">
    <property type="entry name" value="MetI-like_sf"/>
</dbReference>
<feature type="transmembrane region" description="Helical" evidence="8">
    <location>
        <begin position="108"/>
        <end position="132"/>
    </location>
</feature>
<keyword evidence="11" id="KW-1185">Reference proteome</keyword>
<keyword evidence="5 8" id="KW-0812">Transmembrane</keyword>
<feature type="transmembrane region" description="Helical" evidence="8">
    <location>
        <begin position="186"/>
        <end position="207"/>
    </location>
</feature>
<evidence type="ECO:0000256" key="8">
    <source>
        <dbReference type="RuleBase" id="RU363032"/>
    </source>
</evidence>
<accession>A0A2W2H533</accession>
<evidence type="ECO:0000256" key="5">
    <source>
        <dbReference type="ARBA" id="ARBA00022692"/>
    </source>
</evidence>
<evidence type="ECO:0000256" key="2">
    <source>
        <dbReference type="ARBA" id="ARBA00022448"/>
    </source>
</evidence>
<dbReference type="PROSITE" id="PS50928">
    <property type="entry name" value="ABC_TM1"/>
    <property type="match status" value="1"/>
</dbReference>
<evidence type="ECO:0000256" key="3">
    <source>
        <dbReference type="ARBA" id="ARBA00022475"/>
    </source>
</evidence>
<dbReference type="RefSeq" id="WP_111168261.1">
    <property type="nucleotide sequence ID" value="NZ_POUA01000111.1"/>
</dbReference>
<gene>
    <name evidence="10" type="ORF">C1I98_16050</name>
</gene>
<feature type="domain" description="ABC transmembrane type-1" evidence="9">
    <location>
        <begin position="73"/>
        <end position="264"/>
    </location>
</feature>
<keyword evidence="4" id="KW-0997">Cell inner membrane</keyword>
<sequence length="271" mass="28958">MSDAVKPAVGRDHALGWGLKSVVALVGLLLAAPTVVVVPMSFSGADTFEFPPKNWSVRWYEAFFNSERWMFSLLTSVQIAFLVALTATVLGVGVAFGLDRARFKGRNAIRSLMMAPMIMPGIVVAVAIYGVFLRWQLNGTATGFVAAHTVLALPFVVTVVSTSLAGYDRTMDVAAATLGATALTTFFRVTVPLLAPGVLSGFVFAFVTSLDEVVIALFLQTPDIQTLPVQMYNSITLEIDPTIAAASSLMVAATTIVLLVPLLVRRKRSTS</sequence>
<dbReference type="CDD" id="cd06261">
    <property type="entry name" value="TM_PBP2"/>
    <property type="match status" value="1"/>
</dbReference>
<feature type="transmembrane region" description="Helical" evidence="8">
    <location>
        <begin position="69"/>
        <end position="96"/>
    </location>
</feature>
<protein>
    <submittedName>
        <fullName evidence="10">Polyamine ABC transporter permease</fullName>
    </submittedName>
</protein>
<dbReference type="InterPro" id="IPR000515">
    <property type="entry name" value="MetI-like"/>
</dbReference>
<evidence type="ECO:0000313" key="11">
    <source>
        <dbReference type="Proteomes" id="UP000248544"/>
    </source>
</evidence>
<feature type="transmembrane region" description="Helical" evidence="8">
    <location>
        <begin position="144"/>
        <end position="165"/>
    </location>
</feature>
<keyword evidence="2 8" id="KW-0813">Transport</keyword>
<dbReference type="SUPFAM" id="SSF161098">
    <property type="entry name" value="MetI-like"/>
    <property type="match status" value="1"/>
</dbReference>
<evidence type="ECO:0000256" key="6">
    <source>
        <dbReference type="ARBA" id="ARBA00022989"/>
    </source>
</evidence>
<evidence type="ECO:0000313" key="10">
    <source>
        <dbReference type="EMBL" id="PZG45110.1"/>
    </source>
</evidence>
<dbReference type="AlphaFoldDB" id="A0A2W2H533"/>
<dbReference type="GO" id="GO:0005886">
    <property type="term" value="C:plasma membrane"/>
    <property type="evidence" value="ECO:0007669"/>
    <property type="project" value="UniProtKB-SubCell"/>
</dbReference>
<dbReference type="EMBL" id="POUA01000111">
    <property type="protein sequence ID" value="PZG45110.1"/>
    <property type="molecule type" value="Genomic_DNA"/>
</dbReference>
<dbReference type="Gene3D" id="1.10.3720.10">
    <property type="entry name" value="MetI-like"/>
    <property type="match status" value="1"/>
</dbReference>
<evidence type="ECO:0000256" key="4">
    <source>
        <dbReference type="ARBA" id="ARBA00022519"/>
    </source>
</evidence>
<feature type="transmembrane region" description="Helical" evidence="8">
    <location>
        <begin position="21"/>
        <end position="42"/>
    </location>
</feature>
<evidence type="ECO:0000256" key="7">
    <source>
        <dbReference type="ARBA" id="ARBA00023136"/>
    </source>
</evidence>
<keyword evidence="3" id="KW-1003">Cell membrane</keyword>
<proteinExistence type="inferred from homology"/>
<comment type="caution">
    <text evidence="10">The sequence shown here is derived from an EMBL/GenBank/DDBJ whole genome shotgun (WGS) entry which is preliminary data.</text>
</comment>
<evidence type="ECO:0000256" key="1">
    <source>
        <dbReference type="ARBA" id="ARBA00004429"/>
    </source>
</evidence>
<dbReference type="PANTHER" id="PTHR43357:SF4">
    <property type="entry name" value="INNER MEMBRANE ABC TRANSPORTER PERMEASE PROTEIN YDCV"/>
    <property type="match status" value="1"/>
</dbReference>
<dbReference type="PANTHER" id="PTHR43357">
    <property type="entry name" value="INNER MEMBRANE ABC TRANSPORTER PERMEASE PROTEIN YDCV"/>
    <property type="match status" value="1"/>
</dbReference>
<keyword evidence="7 8" id="KW-0472">Membrane</keyword>
<keyword evidence="6 8" id="KW-1133">Transmembrane helix</keyword>
<feature type="transmembrane region" description="Helical" evidence="8">
    <location>
        <begin position="243"/>
        <end position="264"/>
    </location>
</feature>
<dbReference type="Pfam" id="PF00528">
    <property type="entry name" value="BPD_transp_1"/>
    <property type="match status" value="1"/>
</dbReference>
<reference evidence="10 11" key="1">
    <citation type="submission" date="2018-01" db="EMBL/GenBank/DDBJ databases">
        <title>Draft genome sequence of Sphaerisporangium sp. 7K107.</title>
        <authorList>
            <person name="Sahin N."/>
            <person name="Saygin H."/>
            <person name="Ay H."/>
        </authorList>
    </citation>
    <scope>NUCLEOTIDE SEQUENCE [LARGE SCALE GENOMIC DNA]</scope>
    <source>
        <strain evidence="10 11">7K107</strain>
    </source>
</reference>
<organism evidence="10 11">
    <name type="scientific">Spongiactinospora gelatinilytica</name>
    <dbReference type="NCBI Taxonomy" id="2666298"/>
    <lineage>
        <taxon>Bacteria</taxon>
        <taxon>Bacillati</taxon>
        <taxon>Actinomycetota</taxon>
        <taxon>Actinomycetes</taxon>
        <taxon>Streptosporangiales</taxon>
        <taxon>Streptosporangiaceae</taxon>
        <taxon>Spongiactinospora</taxon>
    </lineage>
</organism>
<dbReference type="GO" id="GO:0055085">
    <property type="term" value="P:transmembrane transport"/>
    <property type="evidence" value="ECO:0007669"/>
    <property type="project" value="InterPro"/>
</dbReference>